<evidence type="ECO:0000313" key="6">
    <source>
        <dbReference type="Proteomes" id="UP000767291"/>
    </source>
</evidence>
<dbReference type="InterPro" id="IPR048493">
    <property type="entry name" value="DUF1980_N"/>
</dbReference>
<comment type="caution">
    <text evidence="5">The sequence shown here is derived from an EMBL/GenBank/DDBJ whole genome shotgun (WGS) entry which is preliminary data.</text>
</comment>
<keyword evidence="6" id="KW-1185">Reference proteome</keyword>
<dbReference type="Proteomes" id="UP000767291">
    <property type="component" value="Unassembled WGS sequence"/>
</dbReference>
<dbReference type="InterPro" id="IPR048447">
    <property type="entry name" value="DUF1980_C"/>
</dbReference>
<dbReference type="NCBIfam" id="TIGR03943">
    <property type="entry name" value="TIGR03943 family putative permease subunit"/>
    <property type="match status" value="1"/>
</dbReference>
<reference evidence="5 6" key="1">
    <citation type="submission" date="2021-03" db="EMBL/GenBank/DDBJ databases">
        <title>Genomic Encyclopedia of Type Strains, Phase IV (KMG-IV): sequencing the most valuable type-strain genomes for metagenomic binning, comparative biology and taxonomic classification.</title>
        <authorList>
            <person name="Goeker M."/>
        </authorList>
    </citation>
    <scope>NUCLEOTIDE SEQUENCE [LARGE SCALE GENOMIC DNA]</scope>
    <source>
        <strain evidence="5 6">DSM 1289</strain>
    </source>
</reference>
<protein>
    <submittedName>
        <fullName evidence="5">Membrane protein</fullName>
    </submittedName>
</protein>
<evidence type="ECO:0000256" key="2">
    <source>
        <dbReference type="SAM" id="Phobius"/>
    </source>
</evidence>
<feature type="transmembrane region" description="Helical" evidence="2">
    <location>
        <begin position="7"/>
        <end position="29"/>
    </location>
</feature>
<proteinExistence type="predicted"/>
<dbReference type="EMBL" id="JAGGJX010000006">
    <property type="protein sequence ID" value="MBP1856008.1"/>
    <property type="molecule type" value="Genomic_DNA"/>
</dbReference>
<evidence type="ECO:0000256" key="1">
    <source>
        <dbReference type="SAM" id="MobiDB-lite"/>
    </source>
</evidence>
<dbReference type="Pfam" id="PF21537">
    <property type="entry name" value="DUF1980_C"/>
    <property type="match status" value="1"/>
</dbReference>
<dbReference type="InterPro" id="IPR052955">
    <property type="entry name" value="UPF0703_membrane_permease"/>
</dbReference>
<organism evidence="5 6">
    <name type="scientific">Metaclostridioides mangenotii</name>
    <dbReference type="NCBI Taxonomy" id="1540"/>
    <lineage>
        <taxon>Bacteria</taxon>
        <taxon>Bacillati</taxon>
        <taxon>Bacillota</taxon>
        <taxon>Clostridia</taxon>
        <taxon>Peptostreptococcales</taxon>
        <taxon>Peptostreptococcaceae</taxon>
        <taxon>Metaclostridioides</taxon>
    </lineage>
</organism>
<feature type="region of interest" description="Disordered" evidence="1">
    <location>
        <begin position="113"/>
        <end position="141"/>
    </location>
</feature>
<dbReference type="Pfam" id="PF09323">
    <property type="entry name" value="DUF1980"/>
    <property type="match status" value="1"/>
</dbReference>
<dbReference type="InterPro" id="IPR015402">
    <property type="entry name" value="DUF1980"/>
</dbReference>
<keyword evidence="2" id="KW-0812">Transmembrane</keyword>
<feature type="transmembrane region" description="Helical" evidence="2">
    <location>
        <begin position="72"/>
        <end position="90"/>
    </location>
</feature>
<keyword evidence="2" id="KW-0472">Membrane</keyword>
<evidence type="ECO:0000259" key="3">
    <source>
        <dbReference type="Pfam" id="PF09323"/>
    </source>
</evidence>
<dbReference type="PANTHER" id="PTHR40047">
    <property type="entry name" value="UPF0703 PROTEIN YCGQ"/>
    <property type="match status" value="1"/>
</dbReference>
<dbReference type="PANTHER" id="PTHR40047:SF1">
    <property type="entry name" value="UPF0703 PROTEIN YCGQ"/>
    <property type="match status" value="1"/>
</dbReference>
<gene>
    <name evidence="5" type="ORF">J2Z43_002410</name>
</gene>
<feature type="domain" description="DUF1980" evidence="4">
    <location>
        <begin position="162"/>
        <end position="282"/>
    </location>
</feature>
<dbReference type="RefSeq" id="WP_209457385.1">
    <property type="nucleotide sequence ID" value="NZ_BAAACS010000016.1"/>
</dbReference>
<evidence type="ECO:0000259" key="4">
    <source>
        <dbReference type="Pfam" id="PF21537"/>
    </source>
</evidence>
<feature type="domain" description="DUF1980" evidence="3">
    <location>
        <begin position="12"/>
        <end position="100"/>
    </location>
</feature>
<accession>A0ABS4EDJ4</accession>
<name>A0ABS4EDJ4_9FIRM</name>
<sequence>MKGKELNYQVLIEISCYTVFFGVILRLVYTGKYLNYVTSKMMPYLIYIMAVMLIWIIFSIRYLYKPQYRKRVCHCFVLILPILLFVLPHGSVSVESLSSKLINGNDLTSASTNDIRENNGALRDQDSKNLSKKSNMDNESVGSGKYVTENVFGEEILLHGYDEENKKIIVSHDEFSQWFNEIYMNIDKYIGFKISIKGFVYKDLELDEDEFVPARLMMTCCVADLSPCGFVCKYNKASELEADTWVTVEGIIIKKERNGIEDPQIDVNNISSADPTEDYIYPY</sequence>
<evidence type="ECO:0000313" key="5">
    <source>
        <dbReference type="EMBL" id="MBP1856008.1"/>
    </source>
</evidence>
<keyword evidence="2" id="KW-1133">Transmembrane helix</keyword>
<feature type="transmembrane region" description="Helical" evidence="2">
    <location>
        <begin position="41"/>
        <end position="60"/>
    </location>
</feature>